<protein>
    <recommendedName>
        <fullName evidence="3">C2H2-type domain-containing protein</fullName>
    </recommendedName>
</protein>
<evidence type="ECO:0000256" key="1">
    <source>
        <dbReference type="PROSITE-ProRule" id="PRU00042"/>
    </source>
</evidence>
<evidence type="ECO:0000259" key="3">
    <source>
        <dbReference type="PROSITE" id="PS50157"/>
    </source>
</evidence>
<name>A0A371D8V9_9APHY</name>
<accession>A0A371D8V9</accession>
<feature type="region of interest" description="Disordered" evidence="2">
    <location>
        <begin position="73"/>
        <end position="166"/>
    </location>
</feature>
<dbReference type="PROSITE" id="PS50157">
    <property type="entry name" value="ZINC_FINGER_C2H2_2"/>
    <property type="match status" value="1"/>
</dbReference>
<organism evidence="4 5">
    <name type="scientific">Lentinus brumalis</name>
    <dbReference type="NCBI Taxonomy" id="2498619"/>
    <lineage>
        <taxon>Eukaryota</taxon>
        <taxon>Fungi</taxon>
        <taxon>Dikarya</taxon>
        <taxon>Basidiomycota</taxon>
        <taxon>Agaricomycotina</taxon>
        <taxon>Agaricomycetes</taxon>
        <taxon>Polyporales</taxon>
        <taxon>Polyporaceae</taxon>
        <taxon>Lentinus</taxon>
    </lineage>
</organism>
<dbReference type="Gene3D" id="3.30.160.60">
    <property type="entry name" value="Classic Zinc Finger"/>
    <property type="match status" value="1"/>
</dbReference>
<keyword evidence="1" id="KW-0863">Zinc-finger</keyword>
<feature type="compositionally biased region" description="Basic and acidic residues" evidence="2">
    <location>
        <begin position="141"/>
        <end position="164"/>
    </location>
</feature>
<dbReference type="Proteomes" id="UP000256964">
    <property type="component" value="Unassembled WGS sequence"/>
</dbReference>
<dbReference type="PROSITE" id="PS00028">
    <property type="entry name" value="ZINC_FINGER_C2H2_1"/>
    <property type="match status" value="1"/>
</dbReference>
<dbReference type="OrthoDB" id="8117402at2759"/>
<keyword evidence="1" id="KW-0862">Zinc</keyword>
<evidence type="ECO:0000313" key="4">
    <source>
        <dbReference type="EMBL" id="RDX48966.1"/>
    </source>
</evidence>
<feature type="domain" description="C2H2-type" evidence="3">
    <location>
        <begin position="240"/>
        <end position="269"/>
    </location>
</feature>
<dbReference type="AlphaFoldDB" id="A0A371D8V9"/>
<keyword evidence="5" id="KW-1185">Reference proteome</keyword>
<evidence type="ECO:0000313" key="5">
    <source>
        <dbReference type="Proteomes" id="UP000256964"/>
    </source>
</evidence>
<dbReference type="EMBL" id="KZ857408">
    <property type="protein sequence ID" value="RDX48966.1"/>
    <property type="molecule type" value="Genomic_DNA"/>
</dbReference>
<gene>
    <name evidence="4" type="ORF">OH76DRAFT_616353</name>
</gene>
<keyword evidence="1" id="KW-0479">Metal-binding</keyword>
<reference evidence="4 5" key="1">
    <citation type="journal article" date="2018" name="Biotechnol. Biofuels">
        <title>Integrative visual omics of the white-rot fungus Polyporus brumalis exposes the biotechnological potential of its oxidative enzymes for delignifying raw plant biomass.</title>
        <authorList>
            <person name="Miyauchi S."/>
            <person name="Rancon A."/>
            <person name="Drula E."/>
            <person name="Hage H."/>
            <person name="Chaduli D."/>
            <person name="Favel A."/>
            <person name="Grisel S."/>
            <person name="Henrissat B."/>
            <person name="Herpoel-Gimbert I."/>
            <person name="Ruiz-Duenas F.J."/>
            <person name="Chevret D."/>
            <person name="Hainaut M."/>
            <person name="Lin J."/>
            <person name="Wang M."/>
            <person name="Pangilinan J."/>
            <person name="Lipzen A."/>
            <person name="Lesage-Meessen L."/>
            <person name="Navarro D."/>
            <person name="Riley R."/>
            <person name="Grigoriev I.V."/>
            <person name="Zhou S."/>
            <person name="Raouche S."/>
            <person name="Rosso M.N."/>
        </authorList>
    </citation>
    <scope>NUCLEOTIDE SEQUENCE [LARGE SCALE GENOMIC DNA]</scope>
    <source>
        <strain evidence="4 5">BRFM 1820</strain>
    </source>
</reference>
<sequence>MQRDAFVYMTLDRLKVRPFAPTKALQPHTNLGHPLLSSPPPTTRQLSNSQRVTPYPLIPHNSSLTPMCILDREPRSCKPAPPRAAPYHIPPRMHSRSSSATTSATVSECGFDSETDHSCSPSPSPDDRGFAEAVAALPSRPADERRRRRAEEELKHMRRTDLKGPKSKNMCRIGAIPCRELLLAEDIEETRKHIRSHWKNKEGPFVCQGRSTKGGRPCTRDFTTLPQLVKHFETHLYWAYWCAVCEEGYSRLDALERHKKTGIHKKNEGRRRRNARKARRC</sequence>
<feature type="compositionally biased region" description="Low complexity" evidence="2">
    <location>
        <begin position="96"/>
        <end position="107"/>
    </location>
</feature>
<proteinExistence type="predicted"/>
<dbReference type="GO" id="GO:0008270">
    <property type="term" value="F:zinc ion binding"/>
    <property type="evidence" value="ECO:0007669"/>
    <property type="project" value="UniProtKB-KW"/>
</dbReference>
<dbReference type="InterPro" id="IPR013087">
    <property type="entry name" value="Znf_C2H2_type"/>
</dbReference>
<evidence type="ECO:0000256" key="2">
    <source>
        <dbReference type="SAM" id="MobiDB-lite"/>
    </source>
</evidence>
<feature type="region of interest" description="Disordered" evidence="2">
    <location>
        <begin position="25"/>
        <end position="49"/>
    </location>
</feature>